<gene>
    <name evidence="2" type="ORF">Cco03nite_37420</name>
</gene>
<keyword evidence="3" id="KW-1185">Reference proteome</keyword>
<keyword evidence="1" id="KW-0812">Transmembrane</keyword>
<evidence type="ECO:0000256" key="1">
    <source>
        <dbReference type="SAM" id="Phobius"/>
    </source>
</evidence>
<dbReference type="AlphaFoldDB" id="A0A8J3KVE9"/>
<dbReference type="Proteomes" id="UP000630887">
    <property type="component" value="Unassembled WGS sequence"/>
</dbReference>
<protein>
    <submittedName>
        <fullName evidence="2">Uncharacterized protein</fullName>
    </submittedName>
</protein>
<evidence type="ECO:0000313" key="2">
    <source>
        <dbReference type="EMBL" id="GIG07042.1"/>
    </source>
</evidence>
<evidence type="ECO:0000313" key="3">
    <source>
        <dbReference type="Proteomes" id="UP000630887"/>
    </source>
</evidence>
<name>A0A8J3KVE9_9ACTN</name>
<reference evidence="2 3" key="1">
    <citation type="submission" date="2021-01" db="EMBL/GenBank/DDBJ databases">
        <title>Whole genome shotgun sequence of Catellatospora coxensis NBRC 107359.</title>
        <authorList>
            <person name="Komaki H."/>
            <person name="Tamura T."/>
        </authorList>
    </citation>
    <scope>NUCLEOTIDE SEQUENCE [LARGE SCALE GENOMIC DNA]</scope>
    <source>
        <strain evidence="2 3">NBRC 107359</strain>
    </source>
</reference>
<dbReference type="EMBL" id="BONI01000030">
    <property type="protein sequence ID" value="GIG07042.1"/>
    <property type="molecule type" value="Genomic_DNA"/>
</dbReference>
<proteinExistence type="predicted"/>
<dbReference type="RefSeq" id="WP_203693394.1">
    <property type="nucleotide sequence ID" value="NZ_BAAALC010000005.1"/>
</dbReference>
<accession>A0A8J3KVE9</accession>
<sequence>MAEELGDRVWAPGSAPVDRETTAAAVLGWLIVPGLLLLLAVTGARGIGPAWRAHQGSGTSGVFTVVSCPQKGGCPIGTWTSDDGLRKLSGVHLHDGPGGKTRPGAVFRALDTGDPDGVYVAHGDAYQFAAFELGLGAAGLVLWLVLVLVLARRTRRGR</sequence>
<feature type="transmembrane region" description="Helical" evidence="1">
    <location>
        <begin position="21"/>
        <end position="41"/>
    </location>
</feature>
<organism evidence="2 3">
    <name type="scientific">Catellatospora coxensis</name>
    <dbReference type="NCBI Taxonomy" id="310354"/>
    <lineage>
        <taxon>Bacteria</taxon>
        <taxon>Bacillati</taxon>
        <taxon>Actinomycetota</taxon>
        <taxon>Actinomycetes</taxon>
        <taxon>Micromonosporales</taxon>
        <taxon>Micromonosporaceae</taxon>
        <taxon>Catellatospora</taxon>
    </lineage>
</organism>
<keyword evidence="1" id="KW-1133">Transmembrane helix</keyword>
<comment type="caution">
    <text evidence="2">The sequence shown here is derived from an EMBL/GenBank/DDBJ whole genome shotgun (WGS) entry which is preliminary data.</text>
</comment>
<keyword evidence="1" id="KW-0472">Membrane</keyword>
<feature type="transmembrane region" description="Helical" evidence="1">
    <location>
        <begin position="128"/>
        <end position="151"/>
    </location>
</feature>